<keyword evidence="2 6" id="KW-0812">Transmembrane</keyword>
<dbReference type="Pfam" id="PF06726">
    <property type="entry name" value="BC10"/>
    <property type="match status" value="1"/>
</dbReference>
<comment type="caution">
    <text evidence="7">The sequence shown here is derived from an EMBL/GenBank/DDBJ whole genome shotgun (WGS) entry which is preliminary data.</text>
</comment>
<organism evidence="7 8">
    <name type="scientific">Lentinula edodes</name>
    <name type="common">Shiitake mushroom</name>
    <name type="synonym">Lentinus edodes</name>
    <dbReference type="NCBI Taxonomy" id="5353"/>
    <lineage>
        <taxon>Eukaryota</taxon>
        <taxon>Fungi</taxon>
        <taxon>Dikarya</taxon>
        <taxon>Basidiomycota</taxon>
        <taxon>Agaricomycotina</taxon>
        <taxon>Agaricomycetes</taxon>
        <taxon>Agaricomycetidae</taxon>
        <taxon>Agaricales</taxon>
        <taxon>Marasmiineae</taxon>
        <taxon>Omphalotaceae</taxon>
        <taxon>Lentinula</taxon>
    </lineage>
</organism>
<dbReference type="PANTHER" id="PTHR13259:SF1">
    <property type="entry name" value="BLADDER CANCER-ASSOCIATED PROTEIN"/>
    <property type="match status" value="1"/>
</dbReference>
<dbReference type="InterPro" id="IPR009598">
    <property type="entry name" value="BCALP"/>
</dbReference>
<gene>
    <name evidence="7" type="ORF">LENED_011348</name>
</gene>
<evidence type="ECO:0000313" key="7">
    <source>
        <dbReference type="EMBL" id="GAW09211.1"/>
    </source>
</evidence>
<evidence type="ECO:0000256" key="1">
    <source>
        <dbReference type="ARBA" id="ARBA00004370"/>
    </source>
</evidence>
<name>A0A1Q3EPU2_LENED</name>
<dbReference type="SMART" id="SM01396">
    <property type="entry name" value="BC10"/>
    <property type="match status" value="1"/>
</dbReference>
<dbReference type="GO" id="GO:0016020">
    <property type="term" value="C:membrane"/>
    <property type="evidence" value="ECO:0007669"/>
    <property type="project" value="UniProtKB-SubCell"/>
</dbReference>
<evidence type="ECO:0000256" key="5">
    <source>
        <dbReference type="SAM" id="MobiDB-lite"/>
    </source>
</evidence>
<comment type="subcellular location">
    <subcellularLocation>
        <location evidence="1">Membrane</location>
    </subcellularLocation>
</comment>
<evidence type="ECO:0000256" key="6">
    <source>
        <dbReference type="SAM" id="Phobius"/>
    </source>
</evidence>
<reference evidence="7 8" key="2">
    <citation type="submission" date="2017-02" db="EMBL/GenBank/DDBJ databases">
        <title>A genome survey and senescence transcriptome analysis in Lentinula edodes.</title>
        <authorList>
            <person name="Sakamoto Y."/>
            <person name="Nakade K."/>
            <person name="Sato S."/>
            <person name="Yoshida Y."/>
            <person name="Miyazaki K."/>
            <person name="Natsume S."/>
            <person name="Konno N."/>
        </authorList>
    </citation>
    <scope>NUCLEOTIDE SEQUENCE [LARGE SCALE GENOMIC DNA]</scope>
    <source>
        <strain evidence="7 8">NBRC 111202</strain>
    </source>
</reference>
<keyword evidence="4 6" id="KW-0472">Membrane</keyword>
<keyword evidence="3 6" id="KW-1133">Transmembrane helix</keyword>
<feature type="transmembrane region" description="Helical" evidence="6">
    <location>
        <begin position="6"/>
        <end position="30"/>
    </location>
</feature>
<proteinExistence type="predicted"/>
<evidence type="ECO:0000313" key="8">
    <source>
        <dbReference type="Proteomes" id="UP000188533"/>
    </source>
</evidence>
<reference evidence="7 8" key="1">
    <citation type="submission" date="2016-08" db="EMBL/GenBank/DDBJ databases">
        <authorList>
            <consortium name="Lentinula edodes genome sequencing consortium"/>
            <person name="Sakamoto Y."/>
            <person name="Nakade K."/>
            <person name="Sato S."/>
            <person name="Yoshida Y."/>
            <person name="Miyazaki K."/>
            <person name="Natsume S."/>
            <person name="Konno N."/>
        </authorList>
    </citation>
    <scope>NUCLEOTIDE SEQUENCE [LARGE SCALE GENOMIC DNA]</scope>
    <source>
        <strain evidence="7 8">NBRC 111202</strain>
    </source>
</reference>
<accession>A0A1Q3EPU2</accession>
<evidence type="ECO:0000256" key="3">
    <source>
        <dbReference type="ARBA" id="ARBA00022989"/>
    </source>
</evidence>
<dbReference type="Proteomes" id="UP000188533">
    <property type="component" value="Unassembled WGS sequence"/>
</dbReference>
<protein>
    <submittedName>
        <fullName evidence="7">Uncharacterized protein</fullName>
    </submittedName>
</protein>
<evidence type="ECO:0000256" key="2">
    <source>
        <dbReference type="ARBA" id="ARBA00022692"/>
    </source>
</evidence>
<dbReference type="AlphaFoldDB" id="A0A1Q3EPU2"/>
<dbReference type="EMBL" id="BDGU01001041">
    <property type="protein sequence ID" value="GAW09211.1"/>
    <property type="molecule type" value="Genomic_DNA"/>
</dbReference>
<dbReference type="PANTHER" id="PTHR13259">
    <property type="entry name" value="BLADDER CANCER 10 KD PROTEIN HOMOLOG"/>
    <property type="match status" value="1"/>
</dbReference>
<feature type="region of interest" description="Disordered" evidence="5">
    <location>
        <begin position="179"/>
        <end position="206"/>
    </location>
</feature>
<evidence type="ECO:0000256" key="4">
    <source>
        <dbReference type="ARBA" id="ARBA00023136"/>
    </source>
</evidence>
<dbReference type="OrthoDB" id="5563033at2759"/>
<keyword evidence="8" id="KW-1185">Reference proteome</keyword>
<sequence length="237" mass="26616">MWCTRWYLPLILLPLPTAPPIFLLLFLFTLTMHAKPCFYCIILLSTLFVSTCYWSPIPLDAPLSVPWAENITTFREGLTSTLSPSYSKPLPSMIQPADRCWCDLSTAGFFEPFNTSLWERISVEKLKDTLERQVRIEEKIKQLEFQVSENDTQSAQPSPTAYANAKSIAQGFWSLLRSKGQTDPQPASPPAELGTTRNISDPMPAIGTPPLPLLRREYDLRRFGVGLVIDFGSSANA</sequence>